<comment type="caution">
    <text evidence="2">The sequence shown here is derived from an EMBL/GenBank/DDBJ whole genome shotgun (WGS) entry which is preliminary data.</text>
</comment>
<organism evidence="2 3">
    <name type="scientific">Neotoma lepida</name>
    <name type="common">Desert woodrat</name>
    <dbReference type="NCBI Taxonomy" id="56216"/>
    <lineage>
        <taxon>Eukaryota</taxon>
        <taxon>Metazoa</taxon>
        <taxon>Chordata</taxon>
        <taxon>Craniata</taxon>
        <taxon>Vertebrata</taxon>
        <taxon>Euteleostomi</taxon>
        <taxon>Mammalia</taxon>
        <taxon>Eutheria</taxon>
        <taxon>Euarchontoglires</taxon>
        <taxon>Glires</taxon>
        <taxon>Rodentia</taxon>
        <taxon>Myomorpha</taxon>
        <taxon>Muroidea</taxon>
        <taxon>Cricetidae</taxon>
        <taxon>Neotominae</taxon>
        <taxon>Neotoma</taxon>
    </lineage>
</organism>
<proteinExistence type="predicted"/>
<sequence>MRTTKYIQELCIGSQLTQQPVPTPLSAPASGGLQSAGGRLQSAGDTSSGDDDVVCTSWLRKSPPEKKLRLYA</sequence>
<feature type="region of interest" description="Disordered" evidence="1">
    <location>
        <begin position="17"/>
        <end position="58"/>
    </location>
</feature>
<dbReference type="OrthoDB" id="8961482at2759"/>
<protein>
    <submittedName>
        <fullName evidence="2">Uncharacterized protein</fullName>
    </submittedName>
</protein>
<keyword evidence="3" id="KW-1185">Reference proteome</keyword>
<evidence type="ECO:0000256" key="1">
    <source>
        <dbReference type="SAM" id="MobiDB-lite"/>
    </source>
</evidence>
<dbReference type="AlphaFoldDB" id="A0A1A6FUS3"/>
<dbReference type="Proteomes" id="UP000092124">
    <property type="component" value="Unassembled WGS sequence"/>
</dbReference>
<name>A0A1A6FUS3_NEOLE</name>
<dbReference type="EMBL" id="LZPO01117175">
    <property type="protein sequence ID" value="OBS57319.1"/>
    <property type="molecule type" value="Genomic_DNA"/>
</dbReference>
<evidence type="ECO:0000313" key="3">
    <source>
        <dbReference type="Proteomes" id="UP000092124"/>
    </source>
</evidence>
<evidence type="ECO:0000313" key="2">
    <source>
        <dbReference type="EMBL" id="OBS57319.1"/>
    </source>
</evidence>
<reference evidence="2 3" key="1">
    <citation type="submission" date="2016-06" db="EMBL/GenBank/DDBJ databases">
        <title>The Draft Genome Sequence and Annotation of the Desert Woodrat Neotoma lepida.</title>
        <authorList>
            <person name="Campbell M."/>
            <person name="Oakeson K.F."/>
            <person name="Yandell M."/>
            <person name="Halpert J.R."/>
            <person name="Dearing D."/>
        </authorList>
    </citation>
    <scope>NUCLEOTIDE SEQUENCE [LARGE SCALE GENOMIC DNA]</scope>
    <source>
        <strain evidence="2">417</strain>
        <tissue evidence="2">Liver</tissue>
    </source>
</reference>
<gene>
    <name evidence="2" type="ORF">A6R68_11554</name>
</gene>
<accession>A0A1A6FUS3</accession>